<protein>
    <recommendedName>
        <fullName evidence="3">Conjugal transfer protein TrbL</fullName>
    </recommendedName>
</protein>
<proteinExistence type="predicted"/>
<dbReference type="InterPro" id="IPR046084">
    <property type="entry name" value="TrbL_4"/>
</dbReference>
<reference evidence="2" key="1">
    <citation type="journal article" date="2014" name="Front. Microbiol.">
        <title>High frequency of phylogenetically diverse reductive dehalogenase-homologous genes in deep subseafloor sedimentary metagenomes.</title>
        <authorList>
            <person name="Kawai M."/>
            <person name="Futagami T."/>
            <person name="Toyoda A."/>
            <person name="Takaki Y."/>
            <person name="Nishi S."/>
            <person name="Hori S."/>
            <person name="Arai W."/>
            <person name="Tsubouchi T."/>
            <person name="Morono Y."/>
            <person name="Uchiyama I."/>
            <person name="Ito T."/>
            <person name="Fujiyama A."/>
            <person name="Inagaki F."/>
            <person name="Takami H."/>
        </authorList>
    </citation>
    <scope>NUCLEOTIDE SEQUENCE</scope>
    <source>
        <strain evidence="2">Expedition CK06-06</strain>
    </source>
</reference>
<dbReference type="Pfam" id="PF19597">
    <property type="entry name" value="TrbL_4"/>
    <property type="match status" value="1"/>
</dbReference>
<gene>
    <name evidence="2" type="ORF">S12H4_49761</name>
</gene>
<organism evidence="2">
    <name type="scientific">marine sediment metagenome</name>
    <dbReference type="NCBI Taxonomy" id="412755"/>
    <lineage>
        <taxon>unclassified sequences</taxon>
        <taxon>metagenomes</taxon>
        <taxon>ecological metagenomes</taxon>
    </lineage>
</organism>
<evidence type="ECO:0000256" key="1">
    <source>
        <dbReference type="SAM" id="Phobius"/>
    </source>
</evidence>
<keyword evidence="1" id="KW-1133">Transmembrane helix</keyword>
<feature type="transmembrane region" description="Helical" evidence="1">
    <location>
        <begin position="118"/>
        <end position="138"/>
    </location>
</feature>
<feature type="non-terminal residue" evidence="2">
    <location>
        <position position="1"/>
    </location>
</feature>
<accession>X1VBR1</accession>
<dbReference type="EMBL" id="BARW01031256">
    <property type="protein sequence ID" value="GAJ14537.1"/>
    <property type="molecule type" value="Genomic_DNA"/>
</dbReference>
<feature type="transmembrane region" description="Helical" evidence="1">
    <location>
        <begin position="145"/>
        <end position="166"/>
    </location>
</feature>
<feature type="transmembrane region" description="Helical" evidence="1">
    <location>
        <begin position="62"/>
        <end position="80"/>
    </location>
</feature>
<evidence type="ECO:0008006" key="3">
    <source>
        <dbReference type="Google" id="ProtNLM"/>
    </source>
</evidence>
<keyword evidence="1" id="KW-0472">Membrane</keyword>
<sequence length="198" mass="21381">GLNSPFIEVTFAGALIYILPKTVTLVFLPINNALIGFIGSIGMETSNINSSLQSTWETLGDVSILMVAFLVLIIALYILAIAGAIRYIETLIAILIAPLVAISVINNSDGLQVWFREVIAIVFTQTIHFLILQILISIMIGVDSIFLMMILSIGCIAVGLRGPHILRQYLYKTGTSSTVVSAAGSAGRIGMMSMMFKR</sequence>
<comment type="caution">
    <text evidence="2">The sequence shown here is derived from an EMBL/GenBank/DDBJ whole genome shotgun (WGS) entry which is preliminary data.</text>
</comment>
<feature type="transmembrane region" description="Helical" evidence="1">
    <location>
        <begin position="87"/>
        <end position="106"/>
    </location>
</feature>
<feature type="transmembrane region" description="Helical" evidence="1">
    <location>
        <begin position="23"/>
        <end position="42"/>
    </location>
</feature>
<keyword evidence="1" id="KW-0812">Transmembrane</keyword>
<name>X1VBR1_9ZZZZ</name>
<evidence type="ECO:0000313" key="2">
    <source>
        <dbReference type="EMBL" id="GAJ14537.1"/>
    </source>
</evidence>
<dbReference type="AlphaFoldDB" id="X1VBR1"/>